<dbReference type="Pfam" id="PF18741">
    <property type="entry name" value="MTES_1575"/>
    <property type="match status" value="1"/>
</dbReference>
<evidence type="ECO:0000259" key="1">
    <source>
        <dbReference type="Pfam" id="PF01272"/>
    </source>
</evidence>
<proteinExistence type="predicted"/>
<dbReference type="GO" id="GO:0003677">
    <property type="term" value="F:DNA binding"/>
    <property type="evidence" value="ECO:0007669"/>
    <property type="project" value="InterPro"/>
</dbReference>
<keyword evidence="3" id="KW-0347">Helicase</keyword>
<sequence length="244" mass="27110">TDQCDRDPDSDFEVSVANVVTSLGYAVKPQLGVAGFFLDMAVRNPDRPGEYLAGIECDGATYHSGFSVRDRDRIRQEILESLGWKGRIYRIWSTDWFYNPRRETVRLSAFLAERRRLSLAEGPEEEDVQDQDNTADDPAGTIAAAVIEELAEAITASTAEEDLFVEVGDRVTYCFADAPDDRHSVLIVDSESNAKMGIINEQTPVAQVLLGSSPGDVGQLEVTGQRSRQLHVLKIQRRDDERSS</sequence>
<keyword evidence="3" id="KW-0547">Nucleotide-binding</keyword>
<gene>
    <name evidence="3" type="ORF">B1A_16076</name>
</gene>
<protein>
    <submittedName>
        <fullName evidence="3">Superfamily I DNA and RNA helicase and helicase</fullName>
    </submittedName>
</protein>
<dbReference type="InterPro" id="IPR011335">
    <property type="entry name" value="Restrct_endonuc-II-like"/>
</dbReference>
<reference evidence="3" key="1">
    <citation type="submission" date="2013-08" db="EMBL/GenBank/DDBJ databases">
        <authorList>
            <person name="Mendez C."/>
            <person name="Richter M."/>
            <person name="Ferrer M."/>
            <person name="Sanchez J."/>
        </authorList>
    </citation>
    <scope>NUCLEOTIDE SEQUENCE</scope>
</reference>
<dbReference type="InterPro" id="IPR049468">
    <property type="entry name" value="Restrct_endonuc-II-like_dom"/>
</dbReference>
<keyword evidence="3" id="KW-0378">Hydrolase</keyword>
<organism evidence="3">
    <name type="scientific">mine drainage metagenome</name>
    <dbReference type="NCBI Taxonomy" id="410659"/>
    <lineage>
        <taxon>unclassified sequences</taxon>
        <taxon>metagenomes</taxon>
        <taxon>ecological metagenomes</taxon>
    </lineage>
</organism>
<evidence type="ECO:0000313" key="3">
    <source>
        <dbReference type="EMBL" id="EQD41830.1"/>
    </source>
</evidence>
<name>T1AIK1_9ZZZZ</name>
<feature type="domain" description="Transcription elongation factor GreA/GreB C-terminal" evidence="1">
    <location>
        <begin position="164"/>
        <end position="236"/>
    </location>
</feature>
<dbReference type="GO" id="GO:0032784">
    <property type="term" value="P:regulation of DNA-templated transcription elongation"/>
    <property type="evidence" value="ECO:0007669"/>
    <property type="project" value="InterPro"/>
</dbReference>
<dbReference type="EMBL" id="AUZX01011817">
    <property type="protein sequence ID" value="EQD41830.1"/>
    <property type="molecule type" value="Genomic_DNA"/>
</dbReference>
<feature type="domain" description="Restriction endonuclease type II-like" evidence="2">
    <location>
        <begin position="12"/>
        <end position="111"/>
    </location>
</feature>
<dbReference type="AlphaFoldDB" id="T1AIK1"/>
<dbReference type="InterPro" id="IPR036953">
    <property type="entry name" value="GreA/GreB_C_sf"/>
</dbReference>
<dbReference type="SUPFAM" id="SSF52980">
    <property type="entry name" value="Restriction endonuclease-like"/>
    <property type="match status" value="1"/>
</dbReference>
<comment type="caution">
    <text evidence="3">The sequence shown here is derived from an EMBL/GenBank/DDBJ whole genome shotgun (WGS) entry which is preliminary data.</text>
</comment>
<reference evidence="3" key="2">
    <citation type="journal article" date="2014" name="ISME J.">
        <title>Microbial stratification in low pH oxic and suboxic macroscopic growths along an acid mine drainage.</title>
        <authorList>
            <person name="Mendez-Garcia C."/>
            <person name="Mesa V."/>
            <person name="Sprenger R.R."/>
            <person name="Richter M."/>
            <person name="Diez M.S."/>
            <person name="Solano J."/>
            <person name="Bargiela R."/>
            <person name="Golyshina O.V."/>
            <person name="Manteca A."/>
            <person name="Ramos J.L."/>
            <person name="Gallego J.R."/>
            <person name="Llorente I."/>
            <person name="Martins Dos Santos V.A."/>
            <person name="Jensen O.N."/>
            <person name="Pelaez A.I."/>
            <person name="Sanchez J."/>
            <person name="Ferrer M."/>
        </authorList>
    </citation>
    <scope>NUCLEOTIDE SEQUENCE</scope>
</reference>
<dbReference type="SUPFAM" id="SSF54534">
    <property type="entry name" value="FKBP-like"/>
    <property type="match status" value="1"/>
</dbReference>
<dbReference type="GO" id="GO:0004386">
    <property type="term" value="F:helicase activity"/>
    <property type="evidence" value="ECO:0007669"/>
    <property type="project" value="UniProtKB-KW"/>
</dbReference>
<dbReference type="Gene3D" id="3.40.960.10">
    <property type="entry name" value="VSR Endonuclease"/>
    <property type="match status" value="1"/>
</dbReference>
<accession>T1AIK1</accession>
<evidence type="ECO:0000259" key="2">
    <source>
        <dbReference type="Pfam" id="PF18741"/>
    </source>
</evidence>
<dbReference type="InterPro" id="IPR001437">
    <property type="entry name" value="Tscrpt_elong_fac_GreA/B_C"/>
</dbReference>
<keyword evidence="3" id="KW-0067">ATP-binding</keyword>
<dbReference type="FunFam" id="3.40.960.10:FF:000002">
    <property type="entry name" value="DNA helicase related protein"/>
    <property type="match status" value="1"/>
</dbReference>
<feature type="non-terminal residue" evidence="3">
    <location>
        <position position="1"/>
    </location>
</feature>
<feature type="non-terminal residue" evidence="3">
    <location>
        <position position="244"/>
    </location>
</feature>
<dbReference type="Pfam" id="PF01272">
    <property type="entry name" value="GreA_GreB"/>
    <property type="match status" value="1"/>
</dbReference>
<dbReference type="Gene3D" id="3.10.50.30">
    <property type="entry name" value="Transcription elongation factor, GreA/GreB, C-terminal domain"/>
    <property type="match status" value="1"/>
</dbReference>